<keyword evidence="5" id="KW-1185">Reference proteome</keyword>
<dbReference type="InParanoid" id="K3XQ53"/>
<dbReference type="Gramene" id="KQL04690">
    <property type="protein sequence ID" value="KQL04690"/>
    <property type="gene ID" value="SETIT_004033mg"/>
</dbReference>
<reference evidence="5" key="1">
    <citation type="journal article" date="2012" name="Nat. Biotechnol.">
        <title>Reference genome sequence of the model plant Setaria.</title>
        <authorList>
            <person name="Bennetzen J.L."/>
            <person name="Schmutz J."/>
            <person name="Wang H."/>
            <person name="Percifield R."/>
            <person name="Hawkins J."/>
            <person name="Pontaroli A.C."/>
            <person name="Estep M."/>
            <person name="Feng L."/>
            <person name="Vaughn J.N."/>
            <person name="Grimwood J."/>
            <person name="Jenkins J."/>
            <person name="Barry K."/>
            <person name="Lindquist E."/>
            <person name="Hellsten U."/>
            <person name="Deshpande S."/>
            <person name="Wang X."/>
            <person name="Wu X."/>
            <person name="Mitros T."/>
            <person name="Triplett J."/>
            <person name="Yang X."/>
            <person name="Ye C.Y."/>
            <person name="Mauro-Herrera M."/>
            <person name="Wang L."/>
            <person name="Li P."/>
            <person name="Sharma M."/>
            <person name="Sharma R."/>
            <person name="Ronald P.C."/>
            <person name="Panaud O."/>
            <person name="Kellogg E.A."/>
            <person name="Brutnell T.P."/>
            <person name="Doust A.N."/>
            <person name="Tuskan G.A."/>
            <person name="Rokhsar D."/>
            <person name="Devos K.M."/>
        </authorList>
    </citation>
    <scope>NUCLEOTIDE SEQUENCE [LARGE SCALE GENOMIC DNA]</scope>
    <source>
        <strain evidence="5">cv. Yugu1</strain>
    </source>
</reference>
<organism evidence="4 5">
    <name type="scientific">Setaria italica</name>
    <name type="common">Foxtail millet</name>
    <name type="synonym">Panicum italicum</name>
    <dbReference type="NCBI Taxonomy" id="4555"/>
    <lineage>
        <taxon>Eukaryota</taxon>
        <taxon>Viridiplantae</taxon>
        <taxon>Streptophyta</taxon>
        <taxon>Embryophyta</taxon>
        <taxon>Tracheophyta</taxon>
        <taxon>Spermatophyta</taxon>
        <taxon>Magnoliopsida</taxon>
        <taxon>Liliopsida</taxon>
        <taxon>Poales</taxon>
        <taxon>Poaceae</taxon>
        <taxon>PACMAD clade</taxon>
        <taxon>Panicoideae</taxon>
        <taxon>Panicodae</taxon>
        <taxon>Paniceae</taxon>
        <taxon>Cenchrinae</taxon>
        <taxon>Setaria</taxon>
    </lineage>
</organism>
<dbReference type="eggNOG" id="ENOG502S6SE">
    <property type="taxonomic scope" value="Eukaryota"/>
</dbReference>
<name>K3XQ53_SETIT</name>
<proteinExistence type="predicted"/>
<dbReference type="EMBL" id="AGNK02002909">
    <property type="status" value="NOT_ANNOTATED_CDS"/>
    <property type="molecule type" value="Genomic_DNA"/>
</dbReference>
<evidence type="ECO:0000313" key="5">
    <source>
        <dbReference type="Proteomes" id="UP000004995"/>
    </source>
</evidence>
<sequence>MLSRVEMKQGLHKKLIESTKEDSDFDGSFGSYSTPLEYGPSPPRTRRHLDEDDPRYDPTADHQILKKGTLVIEMLGSKGEPILPEGIAARFWNICGAIVRDKLQTWITTSNWKNVPTTTKDVLWATLKEKFTFLEGQEDSTRKFAEGLLGRCFRNWRSILNTDYVKKGKNARNNFGRIPLEMWEEFVQQKNTLEAKALSEENTRKDMKATENPHHLGAGGYAAKIAKWRREKEEWMIAAHRNWVLARISVFTSEGKVTFKHPTTMEIYESLEQLAELQKKGLFKLGRERDQVTAAIGTAEHSGRVRGMSSILPWGKAFQNDQGSYKKWECYKKNLEEKMRAIANQHRIANTRYVAPSSARSIANVRYPIDEIQVDTPCRLVIPHGRKQNKFREVATGIAITAHVFPKEPPPEYSWVQVVTVLDESCELNIPTDEGIEVLGDAMNQYILWHRRDIVLNINASPEISRMSQDEPMRPSSPPPQRPAVPRMVRTYENKDPSTQVDKFLNVLKTKASSSIEKSVACGPSRRKEIDEGLNFFTLDEFLDKYEHGKLFLDHWICIYIYPKLGSAMILDSARFTKDSYKEFLGIIQNAYRLYVLKSGECPENRKKAMKIITHRWCHKQPPGSVLCGYYVCEFLRNNGRINTRDATLEDRGIVNICRDMARFIQREICHEDGEFFDPNGVLAADECTRLCHIPPFVLAQSY</sequence>
<evidence type="ECO:0000313" key="4">
    <source>
        <dbReference type="EnsemblPlants" id="KQL04690"/>
    </source>
</evidence>
<dbReference type="AlphaFoldDB" id="K3XQ53"/>
<dbReference type="FunCoup" id="K3XQ53">
    <property type="interactions" value="2"/>
</dbReference>
<evidence type="ECO:0000256" key="1">
    <source>
        <dbReference type="SAM" id="Coils"/>
    </source>
</evidence>
<protein>
    <recommendedName>
        <fullName evidence="3">DUF8039 domain-containing protein</fullName>
    </recommendedName>
</protein>
<dbReference type="InterPro" id="IPR058352">
    <property type="entry name" value="DUF8039"/>
</dbReference>
<dbReference type="OMA" id="NQHRIAN"/>
<reference evidence="4" key="2">
    <citation type="submission" date="2018-08" db="UniProtKB">
        <authorList>
            <consortium name="EnsemblPlants"/>
        </authorList>
    </citation>
    <scope>IDENTIFICATION</scope>
    <source>
        <strain evidence="4">Yugu1</strain>
    </source>
</reference>
<dbReference type="SUPFAM" id="SSF54001">
    <property type="entry name" value="Cysteine proteinases"/>
    <property type="match status" value="1"/>
</dbReference>
<dbReference type="PANTHER" id="PTHR33018">
    <property type="entry name" value="OS10G0338966 PROTEIN-RELATED"/>
    <property type="match status" value="1"/>
</dbReference>
<dbReference type="InterPro" id="IPR038765">
    <property type="entry name" value="Papain-like_cys_pep_sf"/>
</dbReference>
<accession>K3XQ53</accession>
<keyword evidence="1" id="KW-0175">Coiled coil</keyword>
<dbReference type="Pfam" id="PF26133">
    <property type="entry name" value="DUF8039"/>
    <property type="match status" value="1"/>
</dbReference>
<feature type="coiled-coil region" evidence="1">
    <location>
        <begin position="325"/>
        <end position="352"/>
    </location>
</feature>
<dbReference type="HOGENOM" id="CLU_027775_1_0_1"/>
<feature type="region of interest" description="Disordered" evidence="2">
    <location>
        <begin position="466"/>
        <end position="486"/>
    </location>
</feature>
<evidence type="ECO:0000259" key="3">
    <source>
        <dbReference type="Pfam" id="PF26133"/>
    </source>
</evidence>
<feature type="region of interest" description="Disordered" evidence="2">
    <location>
        <begin position="16"/>
        <end position="60"/>
    </location>
</feature>
<dbReference type="Proteomes" id="UP000004995">
    <property type="component" value="Unassembled WGS sequence"/>
</dbReference>
<dbReference type="EnsemblPlants" id="KQL04690">
    <property type="protein sequence ID" value="KQL04690"/>
    <property type="gene ID" value="SETIT_004033mg"/>
</dbReference>
<dbReference type="PANTHER" id="PTHR33018:SF19">
    <property type="entry name" value="OS12G0558775 PROTEIN"/>
    <property type="match status" value="1"/>
</dbReference>
<evidence type="ECO:0000256" key="2">
    <source>
        <dbReference type="SAM" id="MobiDB-lite"/>
    </source>
</evidence>
<feature type="domain" description="DUF8039" evidence="3">
    <location>
        <begin position="367"/>
        <end position="456"/>
    </location>
</feature>